<dbReference type="InterPro" id="IPR022062">
    <property type="entry name" value="DUF3618"/>
</dbReference>
<dbReference type="EMBL" id="NBXE01000002">
    <property type="protein sequence ID" value="RFA29571.1"/>
    <property type="molecule type" value="Genomic_DNA"/>
</dbReference>
<gene>
    <name evidence="3" type="ORF">B7R25_00875</name>
</gene>
<evidence type="ECO:0000256" key="1">
    <source>
        <dbReference type="SAM" id="MobiDB-lite"/>
    </source>
</evidence>
<accession>A0A3E0WG25</accession>
<evidence type="ECO:0000256" key="2">
    <source>
        <dbReference type="SAM" id="Phobius"/>
    </source>
</evidence>
<feature type="region of interest" description="Disordered" evidence="1">
    <location>
        <begin position="1"/>
        <end position="43"/>
    </location>
</feature>
<reference evidence="3 4" key="1">
    <citation type="submission" date="2017-04" db="EMBL/GenBank/DDBJ databases">
        <title>Comparative genome analysis of Subtercola boreus.</title>
        <authorList>
            <person name="Cho Y.-J."/>
            <person name="Cho A."/>
            <person name="Kim O.-S."/>
            <person name="Lee J.-I."/>
        </authorList>
    </citation>
    <scope>NUCLEOTIDE SEQUENCE [LARGE SCALE GENOMIC DNA]</scope>
    <source>
        <strain evidence="3 4">P28004</strain>
    </source>
</reference>
<dbReference type="OrthoDB" id="5126074at2"/>
<dbReference type="RefSeq" id="WP_116417090.1">
    <property type="nucleotide sequence ID" value="NZ_NBXC01000002.1"/>
</dbReference>
<keyword evidence="2" id="KW-0472">Membrane</keyword>
<feature type="transmembrane region" description="Helical" evidence="2">
    <location>
        <begin position="92"/>
        <end position="113"/>
    </location>
</feature>
<dbReference type="Pfam" id="PF12277">
    <property type="entry name" value="DUF3618"/>
    <property type="match status" value="1"/>
</dbReference>
<dbReference type="Proteomes" id="UP000257080">
    <property type="component" value="Unassembled WGS sequence"/>
</dbReference>
<feature type="compositionally biased region" description="Basic and acidic residues" evidence="1">
    <location>
        <begin position="27"/>
        <end position="43"/>
    </location>
</feature>
<keyword evidence="2" id="KW-1133">Transmembrane helix</keyword>
<keyword evidence="2" id="KW-0812">Transmembrane</keyword>
<dbReference type="AlphaFoldDB" id="A0A3E0WG25"/>
<evidence type="ECO:0000313" key="4">
    <source>
        <dbReference type="Proteomes" id="UP000257080"/>
    </source>
</evidence>
<evidence type="ECO:0008006" key="5">
    <source>
        <dbReference type="Google" id="ProtNLM"/>
    </source>
</evidence>
<proteinExistence type="predicted"/>
<name>A0A3E0WG25_9MICO</name>
<evidence type="ECO:0000313" key="3">
    <source>
        <dbReference type="EMBL" id="RFA29571.1"/>
    </source>
</evidence>
<comment type="caution">
    <text evidence="3">The sequence shown here is derived from an EMBL/GenBank/DDBJ whole genome shotgun (WGS) entry which is preliminary data.</text>
</comment>
<protein>
    <recommendedName>
        <fullName evidence="5">DUF3618 domain-containing protein</fullName>
    </recommendedName>
</protein>
<sequence>MSDKKAPSAGARTMKASKAASKSIRKNAPDAVEKPEDTRSHDEIKNAVVKNRDDLAMTLDAIEFKLNVPRQVRFRVDRVKARLVTLRDEQPAVLVAGAAGVVALLGTGVFLGIRAARRD</sequence>
<organism evidence="3 4">
    <name type="scientific">Subtercola boreus</name>
    <dbReference type="NCBI Taxonomy" id="120213"/>
    <lineage>
        <taxon>Bacteria</taxon>
        <taxon>Bacillati</taxon>
        <taxon>Actinomycetota</taxon>
        <taxon>Actinomycetes</taxon>
        <taxon>Micrococcales</taxon>
        <taxon>Microbacteriaceae</taxon>
        <taxon>Subtercola</taxon>
    </lineage>
</organism>